<evidence type="ECO:0000313" key="5">
    <source>
        <dbReference type="Proteomes" id="UP000740754"/>
    </source>
</evidence>
<dbReference type="InterPro" id="IPR050595">
    <property type="entry name" value="Bact_response_regulator"/>
</dbReference>
<dbReference type="PROSITE" id="PS50110">
    <property type="entry name" value="RESPONSE_REGULATORY"/>
    <property type="match status" value="1"/>
</dbReference>
<protein>
    <submittedName>
        <fullName evidence="4">Response regulator</fullName>
    </submittedName>
</protein>
<dbReference type="RefSeq" id="WP_168667812.1">
    <property type="nucleotide sequence ID" value="NZ_JAAXKX010000006.1"/>
</dbReference>
<keyword evidence="1 2" id="KW-0597">Phosphoprotein</keyword>
<dbReference type="Proteomes" id="UP000740754">
    <property type="component" value="Unassembled WGS sequence"/>
</dbReference>
<sequence length="142" mass="15780">MRRIFRKTDSTTDDATQPPVAGARVLVVDDSPTETRIFVKVLTQAGYQVETATNGEEAIAIARRSHPDLILMDVIMPVLNGFQATRMLRRDEVTADIPVIMVTTKDQQTDRTWGLRQGAVDYLVKPVDADTLLSRVRAVLEG</sequence>
<accession>A0ABX1I913</accession>
<dbReference type="Gene3D" id="3.40.50.2300">
    <property type="match status" value="1"/>
</dbReference>
<dbReference type="InterPro" id="IPR001789">
    <property type="entry name" value="Sig_transdc_resp-reg_receiver"/>
</dbReference>
<feature type="domain" description="Response regulatory" evidence="3">
    <location>
        <begin position="24"/>
        <end position="140"/>
    </location>
</feature>
<dbReference type="PANTHER" id="PTHR44591">
    <property type="entry name" value="STRESS RESPONSE REGULATOR PROTEIN 1"/>
    <property type="match status" value="1"/>
</dbReference>
<organism evidence="4 5">
    <name type="scientific">Marichromatium bheemlicum</name>
    <dbReference type="NCBI Taxonomy" id="365339"/>
    <lineage>
        <taxon>Bacteria</taxon>
        <taxon>Pseudomonadati</taxon>
        <taxon>Pseudomonadota</taxon>
        <taxon>Gammaproteobacteria</taxon>
        <taxon>Chromatiales</taxon>
        <taxon>Chromatiaceae</taxon>
        <taxon>Marichromatium</taxon>
    </lineage>
</organism>
<evidence type="ECO:0000256" key="2">
    <source>
        <dbReference type="PROSITE-ProRule" id="PRU00169"/>
    </source>
</evidence>
<feature type="modified residue" description="4-aspartylphosphate" evidence="2">
    <location>
        <position position="73"/>
    </location>
</feature>
<keyword evidence="5" id="KW-1185">Reference proteome</keyword>
<dbReference type="Pfam" id="PF00072">
    <property type="entry name" value="Response_reg"/>
    <property type="match status" value="1"/>
</dbReference>
<name>A0ABX1I913_9GAMM</name>
<reference evidence="4 5" key="1">
    <citation type="submission" date="2020-04" db="EMBL/GenBank/DDBJ databases">
        <title>Draft Whole-Genome sequence of Marichromatium bheemlicum DSM 18632, type strain.</title>
        <authorList>
            <person name="Kyndt J.A."/>
            <person name="Meyer T.E."/>
        </authorList>
    </citation>
    <scope>NUCLEOTIDE SEQUENCE [LARGE SCALE GENOMIC DNA]</scope>
    <source>
        <strain evidence="4 5">DSM 18632</strain>
    </source>
</reference>
<evidence type="ECO:0000313" key="4">
    <source>
        <dbReference type="EMBL" id="NKN32860.1"/>
    </source>
</evidence>
<proteinExistence type="predicted"/>
<comment type="caution">
    <text evidence="4">The sequence shown here is derived from an EMBL/GenBank/DDBJ whole genome shotgun (WGS) entry which is preliminary data.</text>
</comment>
<evidence type="ECO:0000256" key="1">
    <source>
        <dbReference type="ARBA" id="ARBA00022553"/>
    </source>
</evidence>
<dbReference type="EMBL" id="JAAXKX010000006">
    <property type="protein sequence ID" value="NKN32860.1"/>
    <property type="molecule type" value="Genomic_DNA"/>
</dbReference>
<gene>
    <name evidence="4" type="ORF">HF203_06460</name>
</gene>
<dbReference type="InterPro" id="IPR011006">
    <property type="entry name" value="CheY-like_superfamily"/>
</dbReference>
<dbReference type="SUPFAM" id="SSF52172">
    <property type="entry name" value="CheY-like"/>
    <property type="match status" value="1"/>
</dbReference>
<dbReference type="SMART" id="SM00448">
    <property type="entry name" value="REC"/>
    <property type="match status" value="1"/>
</dbReference>
<dbReference type="PANTHER" id="PTHR44591:SF20">
    <property type="entry name" value="PROTEIN PILH"/>
    <property type="match status" value="1"/>
</dbReference>
<evidence type="ECO:0000259" key="3">
    <source>
        <dbReference type="PROSITE" id="PS50110"/>
    </source>
</evidence>